<dbReference type="EMBL" id="LAZR01015638">
    <property type="protein sequence ID" value="KKM08045.1"/>
    <property type="molecule type" value="Genomic_DNA"/>
</dbReference>
<proteinExistence type="predicted"/>
<sequence length="59" mass="6525">MSIDVENMTSVCTCCRRVNKCTIGVMLNRDNGADGKSVIAKCSCGRTQWQPTSWQRDVA</sequence>
<comment type="caution">
    <text evidence="1">The sequence shown here is derived from an EMBL/GenBank/DDBJ whole genome shotgun (WGS) entry which is preliminary data.</text>
</comment>
<organism evidence="1">
    <name type="scientific">marine sediment metagenome</name>
    <dbReference type="NCBI Taxonomy" id="412755"/>
    <lineage>
        <taxon>unclassified sequences</taxon>
        <taxon>metagenomes</taxon>
        <taxon>ecological metagenomes</taxon>
    </lineage>
</organism>
<reference evidence="1" key="1">
    <citation type="journal article" date="2015" name="Nature">
        <title>Complex archaea that bridge the gap between prokaryotes and eukaryotes.</title>
        <authorList>
            <person name="Spang A."/>
            <person name="Saw J.H."/>
            <person name="Jorgensen S.L."/>
            <person name="Zaremba-Niedzwiedzka K."/>
            <person name="Martijn J."/>
            <person name="Lind A.E."/>
            <person name="van Eijk R."/>
            <person name="Schleper C."/>
            <person name="Guy L."/>
            <person name="Ettema T.J."/>
        </authorList>
    </citation>
    <scope>NUCLEOTIDE SEQUENCE</scope>
</reference>
<name>A0A0F9HAH3_9ZZZZ</name>
<gene>
    <name evidence="1" type="ORF">LCGC14_1727750</name>
</gene>
<accession>A0A0F9HAH3</accession>
<evidence type="ECO:0000313" key="1">
    <source>
        <dbReference type="EMBL" id="KKM08045.1"/>
    </source>
</evidence>
<protein>
    <submittedName>
        <fullName evidence="1">Uncharacterized protein</fullName>
    </submittedName>
</protein>
<dbReference type="AlphaFoldDB" id="A0A0F9HAH3"/>